<comment type="function">
    <text evidence="8">Endonuclease that is involved in the suppression of homologous recombination and thus may have a key role in the control of bacterial genetic diversity.</text>
</comment>
<dbReference type="EC" id="3.1.-.-" evidence="8"/>
<dbReference type="InterPro" id="IPR045076">
    <property type="entry name" value="MutS"/>
</dbReference>
<evidence type="ECO:0000256" key="2">
    <source>
        <dbReference type="ARBA" id="ARBA00022730"/>
    </source>
</evidence>
<evidence type="ECO:0000256" key="9">
    <source>
        <dbReference type="SAM" id="Coils"/>
    </source>
</evidence>
<evidence type="ECO:0000313" key="11">
    <source>
        <dbReference type="EMBL" id="AQS60541.1"/>
    </source>
</evidence>
<dbReference type="GO" id="GO:0072344">
    <property type="term" value="P:rescue of stalled ribosome"/>
    <property type="evidence" value="ECO:0007669"/>
    <property type="project" value="UniProtKB-UniRule"/>
</dbReference>
<dbReference type="InterPro" id="IPR027417">
    <property type="entry name" value="P-loop_NTPase"/>
</dbReference>
<dbReference type="SMART" id="SM00463">
    <property type="entry name" value="SMR"/>
    <property type="match status" value="1"/>
</dbReference>
<evidence type="ECO:0000256" key="8">
    <source>
        <dbReference type="HAMAP-Rule" id="MF_00092"/>
    </source>
</evidence>
<dbReference type="Gene3D" id="3.30.1370.110">
    <property type="match status" value="1"/>
</dbReference>
<comment type="similarity">
    <text evidence="8">Belongs to the DNA mismatch repair MutS family. MutS2 subfamily.</text>
</comment>
<dbReference type="InterPro" id="IPR005747">
    <property type="entry name" value="MutS2"/>
</dbReference>
<dbReference type="SUPFAM" id="SSF160443">
    <property type="entry name" value="SMR domain-like"/>
    <property type="match status" value="1"/>
</dbReference>
<dbReference type="SMART" id="SM00533">
    <property type="entry name" value="MUTSd"/>
    <property type="match status" value="1"/>
</dbReference>
<evidence type="ECO:0000313" key="12">
    <source>
        <dbReference type="Proteomes" id="UP000189464"/>
    </source>
</evidence>
<dbReference type="Pfam" id="PF00488">
    <property type="entry name" value="MutS_V"/>
    <property type="match status" value="1"/>
</dbReference>
<keyword evidence="6 8" id="KW-0694">RNA-binding</keyword>
<dbReference type="Gene3D" id="3.40.50.300">
    <property type="entry name" value="P-loop containing nucleotide triphosphate hydrolases"/>
    <property type="match status" value="1"/>
</dbReference>
<evidence type="ECO:0000256" key="4">
    <source>
        <dbReference type="ARBA" id="ARBA00022801"/>
    </source>
</evidence>
<gene>
    <name evidence="8" type="primary">mutS2</name>
    <name evidence="8" type="synonym">rqcU</name>
    <name evidence="11" type="ORF">B0537_07680</name>
</gene>
<dbReference type="EC" id="3.6.4.-" evidence="8"/>
<keyword evidence="5 8" id="KW-0067">ATP-binding</keyword>
<dbReference type="HAMAP" id="MF_00092">
    <property type="entry name" value="MutS2"/>
    <property type="match status" value="1"/>
</dbReference>
<dbReference type="STRING" id="1833852.B0537_07680"/>
<dbReference type="InterPro" id="IPR007696">
    <property type="entry name" value="DNA_mismatch_repair_MutS_core"/>
</dbReference>
<proteinExistence type="inferred from homology"/>
<evidence type="ECO:0000256" key="7">
    <source>
        <dbReference type="ARBA" id="ARBA00023125"/>
    </source>
</evidence>
<keyword evidence="4 8" id="KW-0378">Hydrolase</keyword>
<keyword evidence="2 8" id="KW-0699">rRNA-binding</keyword>
<accession>A0A1S6J0I8</accession>
<dbReference type="GO" id="GO:0005524">
    <property type="term" value="F:ATP binding"/>
    <property type="evidence" value="ECO:0007669"/>
    <property type="project" value="UniProtKB-UniRule"/>
</dbReference>
<dbReference type="CDD" id="cd03280">
    <property type="entry name" value="ABC_MutS2"/>
    <property type="match status" value="1"/>
</dbReference>
<dbReference type="GO" id="GO:0140664">
    <property type="term" value="F:ATP-dependent DNA damage sensor activity"/>
    <property type="evidence" value="ECO:0007669"/>
    <property type="project" value="InterPro"/>
</dbReference>
<feature type="coiled-coil region" evidence="9">
    <location>
        <begin position="510"/>
        <end position="602"/>
    </location>
</feature>
<keyword evidence="1 8" id="KW-0540">Nuclease</keyword>
<name>A0A1S6J0I8_9FIRM</name>
<dbReference type="InterPro" id="IPR002625">
    <property type="entry name" value="Smr_dom"/>
</dbReference>
<comment type="function">
    <text evidence="8">Acts as a ribosome collision sensor, splitting the ribosome into its 2 subunits. Detects stalled/collided 70S ribosomes which it binds and splits by an ATP-hydrolysis driven conformational change. Acts upstream of the ribosome quality control system (RQC), a ribosome-associated complex that mediates the extraction of incompletely synthesized nascent chains from stalled ribosomes and their subsequent degradation. Probably generates substrates for RQC.</text>
</comment>
<keyword evidence="9" id="KW-0175">Coiled coil</keyword>
<dbReference type="KEGG" id="dfg:B0537_07680"/>
<dbReference type="PIRSF" id="PIRSF005814">
    <property type="entry name" value="MutS_YshD"/>
    <property type="match status" value="1"/>
</dbReference>
<dbReference type="GO" id="GO:0019843">
    <property type="term" value="F:rRNA binding"/>
    <property type="evidence" value="ECO:0007669"/>
    <property type="project" value="UniProtKB-UniRule"/>
</dbReference>
<dbReference type="GO" id="GO:0045910">
    <property type="term" value="P:negative regulation of DNA recombination"/>
    <property type="evidence" value="ECO:0007669"/>
    <property type="project" value="InterPro"/>
</dbReference>
<dbReference type="InterPro" id="IPR000432">
    <property type="entry name" value="DNA_mismatch_repair_MutS_C"/>
</dbReference>
<dbReference type="InterPro" id="IPR046893">
    <property type="entry name" value="MSSS"/>
</dbReference>
<keyword evidence="3 8" id="KW-0547">Nucleotide-binding</keyword>
<dbReference type="Pfam" id="PF01713">
    <property type="entry name" value="Smr"/>
    <property type="match status" value="1"/>
</dbReference>
<dbReference type="CDD" id="cd06503">
    <property type="entry name" value="ATP-synt_Fo_b"/>
    <property type="match status" value="1"/>
</dbReference>
<dbReference type="RefSeq" id="WP_077715559.1">
    <property type="nucleotide sequence ID" value="NZ_CP019698.1"/>
</dbReference>
<evidence type="ECO:0000256" key="3">
    <source>
        <dbReference type="ARBA" id="ARBA00022741"/>
    </source>
</evidence>
<dbReference type="PANTHER" id="PTHR48466:SF2">
    <property type="entry name" value="OS10G0509000 PROTEIN"/>
    <property type="match status" value="1"/>
</dbReference>
<feature type="domain" description="Smr" evidence="10">
    <location>
        <begin position="710"/>
        <end position="785"/>
    </location>
</feature>
<evidence type="ECO:0000256" key="5">
    <source>
        <dbReference type="ARBA" id="ARBA00022840"/>
    </source>
</evidence>
<dbReference type="OrthoDB" id="9808166at2"/>
<dbReference type="GO" id="GO:0004519">
    <property type="term" value="F:endonuclease activity"/>
    <property type="evidence" value="ECO:0007669"/>
    <property type="project" value="UniProtKB-UniRule"/>
</dbReference>
<dbReference type="AlphaFoldDB" id="A0A1S6J0I8"/>
<protein>
    <recommendedName>
        <fullName evidence="8">Endonuclease MutS2</fullName>
        <ecNumber evidence="8">3.1.-.-</ecNumber>
    </recommendedName>
    <alternativeName>
        <fullName evidence="8">Ribosome-associated protein quality control-upstream factor</fullName>
        <shortName evidence="8">RQC-upstream factor</shortName>
        <shortName evidence="8">RqcU</shortName>
        <ecNumber evidence="8">3.6.4.-</ecNumber>
    </alternativeName>
</protein>
<evidence type="ECO:0000256" key="6">
    <source>
        <dbReference type="ARBA" id="ARBA00022884"/>
    </source>
</evidence>
<dbReference type="PROSITE" id="PS50828">
    <property type="entry name" value="SMR"/>
    <property type="match status" value="1"/>
</dbReference>
<dbReference type="GO" id="GO:0030983">
    <property type="term" value="F:mismatched DNA binding"/>
    <property type="evidence" value="ECO:0007669"/>
    <property type="project" value="InterPro"/>
</dbReference>
<dbReference type="GO" id="GO:0043023">
    <property type="term" value="F:ribosomal large subunit binding"/>
    <property type="evidence" value="ECO:0007669"/>
    <property type="project" value="UniProtKB-UniRule"/>
</dbReference>
<dbReference type="PROSITE" id="PS00486">
    <property type="entry name" value="DNA_MISMATCH_REPAIR_2"/>
    <property type="match status" value="1"/>
</dbReference>
<sequence length="785" mass="87019">MRGSDPTLRRLEFDKVLERVAAFAQSELGRQRVRELVPSTNLLEIKRWQAETTEGREMMRLEPLTELSGWHDVREPLKRAARFAVLSAEELFAVGETLAASRQIKKFFSERTDRYPLMAEIAEALTNQGQLEKDILRAILPGGEIADDASPELQQIRRGISRSQNRIRERMEGIIRSSENLKYLQEPIITIRNDRYVVPVKQEYRNQIPGIVHDQSASGATLFIEPMPVVEANNEVRQLMAKEKQEIQRILAELSKGVSAVAEEIATALEALGELDFIMARARYSLQINAWSPRIIEGAMLDIKKGRHPLLPGEAVPATISLGKHFKTLVITGPNTGGKTVTLKTVGLFALMTQAGLHIPAEAGTEMGVFRNVFADIGDEQSIEQSLSTFSSHMTNIVRILAQVGEGSLVLLDELGAGTDPTEGAALARAILEKLHSRGACTIATTHYSELKNYAYTTPGVENASVEFDVETLRPTYRLLIGRPGRSNAFEISLRLGLTPDIIDKARSFLTTEQVQVADLINKLEQTQQAAERDREEAANLRRESEQLQERYRKLEEELRSKKESILAKAQEEANKLVRQARLEAEEAIKELRTKLAKESGKQREEAIQQARSKLQQVTSQVAAKVPERTAAGDIPREVKPGEEVFLPKYNQKAFVLSVSGNNVQVQVGIMKLTVSLKDLRRVKETRVTSGESKVGKVLMDKAQSIGTSLDLRGMTADEALLEIEKYLDDAFLAGLSSVILIHGKGTGALRAAVQRELKNHPRVKSFRLGEAGEGGAGATVVNLK</sequence>
<evidence type="ECO:0000256" key="1">
    <source>
        <dbReference type="ARBA" id="ARBA00022722"/>
    </source>
</evidence>
<keyword evidence="12" id="KW-1185">Reference proteome</keyword>
<evidence type="ECO:0000259" key="10">
    <source>
        <dbReference type="PROSITE" id="PS50828"/>
    </source>
</evidence>
<dbReference type="GO" id="GO:0016887">
    <property type="term" value="F:ATP hydrolysis activity"/>
    <property type="evidence" value="ECO:0007669"/>
    <property type="project" value="InterPro"/>
</dbReference>
<dbReference type="InterPro" id="IPR036063">
    <property type="entry name" value="Smr_dom_sf"/>
</dbReference>
<dbReference type="SUPFAM" id="SSF52540">
    <property type="entry name" value="P-loop containing nucleoside triphosphate hydrolases"/>
    <property type="match status" value="1"/>
</dbReference>
<keyword evidence="8 11" id="KW-0255">Endonuclease</keyword>
<feature type="binding site" evidence="8">
    <location>
        <begin position="333"/>
        <end position="340"/>
    </location>
    <ligand>
        <name>ATP</name>
        <dbReference type="ChEBI" id="CHEBI:30616"/>
    </ligand>
</feature>
<dbReference type="SUPFAM" id="SSF48334">
    <property type="entry name" value="DNA repair protein MutS, domain III"/>
    <property type="match status" value="1"/>
</dbReference>
<dbReference type="FunFam" id="3.40.50.300:FF:000830">
    <property type="entry name" value="Endonuclease MutS2"/>
    <property type="match status" value="1"/>
</dbReference>
<dbReference type="EMBL" id="CP019698">
    <property type="protein sequence ID" value="AQS60541.1"/>
    <property type="molecule type" value="Genomic_DNA"/>
</dbReference>
<dbReference type="GO" id="GO:0006298">
    <property type="term" value="P:mismatch repair"/>
    <property type="evidence" value="ECO:0007669"/>
    <property type="project" value="InterPro"/>
</dbReference>
<dbReference type="PANTHER" id="PTHR48466">
    <property type="entry name" value="OS10G0509000 PROTEIN-RELATED"/>
    <property type="match status" value="1"/>
</dbReference>
<dbReference type="Pfam" id="PF20297">
    <property type="entry name" value="MSSS"/>
    <property type="match status" value="1"/>
</dbReference>
<dbReference type="SMART" id="SM00534">
    <property type="entry name" value="MUTSac"/>
    <property type="match status" value="1"/>
</dbReference>
<keyword evidence="7 8" id="KW-0238">DNA-binding</keyword>
<comment type="subunit">
    <text evidence="8">Homodimer. Binds to stalled ribosomes, contacting rRNA.</text>
</comment>
<dbReference type="Proteomes" id="UP000189464">
    <property type="component" value="Chromosome"/>
</dbReference>
<reference evidence="11 12" key="1">
    <citation type="journal article" date="2016" name="Int. J. Syst. Evol. Microbiol.">
        <title>Desulfotomaculum ferrireducens sp. nov., a moderately thermophilic sulfate-reducing and dissimilatory Fe(III)-reducing bacterium isolated from compost.</title>
        <authorList>
            <person name="Yang G."/>
            <person name="Guo J."/>
            <person name="Zhuang L."/>
            <person name="Yuan Y."/>
            <person name="Zhou S."/>
        </authorList>
    </citation>
    <scope>NUCLEOTIDE SEQUENCE [LARGE SCALE GENOMIC DNA]</scope>
    <source>
        <strain evidence="11 12">GSS09</strain>
    </source>
</reference>
<dbReference type="InterPro" id="IPR036187">
    <property type="entry name" value="DNA_mismatch_repair_MutS_sf"/>
</dbReference>
<organism evidence="11 12">
    <name type="scientific">Desulforamulus ferrireducens</name>
    <dbReference type="NCBI Taxonomy" id="1833852"/>
    <lineage>
        <taxon>Bacteria</taxon>
        <taxon>Bacillati</taxon>
        <taxon>Bacillota</taxon>
        <taxon>Clostridia</taxon>
        <taxon>Eubacteriales</taxon>
        <taxon>Peptococcaceae</taxon>
        <taxon>Desulforamulus</taxon>
    </lineage>
</organism>
<dbReference type="NCBIfam" id="TIGR01069">
    <property type="entry name" value="mutS2"/>
    <property type="match status" value="1"/>
</dbReference>